<feature type="transmembrane region" description="Helical" evidence="6">
    <location>
        <begin position="88"/>
        <end position="106"/>
    </location>
</feature>
<dbReference type="PANTHER" id="PTHR38459:SF1">
    <property type="entry name" value="PROPHAGE BACTOPRENOL-LINKED GLUCOSE TRANSLOCASE HOMOLOG"/>
    <property type="match status" value="1"/>
</dbReference>
<evidence type="ECO:0000313" key="9">
    <source>
        <dbReference type="Proteomes" id="UP000005459"/>
    </source>
</evidence>
<evidence type="ECO:0000256" key="2">
    <source>
        <dbReference type="ARBA" id="ARBA00009399"/>
    </source>
</evidence>
<keyword evidence="9" id="KW-1185">Reference proteome</keyword>
<dbReference type="Proteomes" id="UP000005459">
    <property type="component" value="Unassembled WGS sequence"/>
</dbReference>
<evidence type="ECO:0000259" key="7">
    <source>
        <dbReference type="Pfam" id="PF04138"/>
    </source>
</evidence>
<name>F9U6Y5_9GAMM</name>
<keyword evidence="3 6" id="KW-0812">Transmembrane</keyword>
<feature type="transmembrane region" description="Helical" evidence="6">
    <location>
        <begin position="59"/>
        <end position="82"/>
    </location>
</feature>
<evidence type="ECO:0000256" key="5">
    <source>
        <dbReference type="ARBA" id="ARBA00023136"/>
    </source>
</evidence>
<dbReference type="eggNOG" id="COG1215">
    <property type="taxonomic scope" value="Bacteria"/>
</dbReference>
<dbReference type="InterPro" id="IPR007267">
    <property type="entry name" value="GtrA_DPMS_TM"/>
</dbReference>
<dbReference type="PANTHER" id="PTHR38459">
    <property type="entry name" value="PROPHAGE BACTOPRENOL-LINKED GLUCOSE TRANSLOCASE HOMOLOG"/>
    <property type="match status" value="1"/>
</dbReference>
<evidence type="ECO:0000256" key="6">
    <source>
        <dbReference type="SAM" id="Phobius"/>
    </source>
</evidence>
<gene>
    <name evidence="8" type="ORF">ThimaDRAFT_0687</name>
</gene>
<proteinExistence type="inferred from homology"/>
<organism evidence="8 9">
    <name type="scientific">Thiocapsa marina 5811</name>
    <dbReference type="NCBI Taxonomy" id="768671"/>
    <lineage>
        <taxon>Bacteria</taxon>
        <taxon>Pseudomonadati</taxon>
        <taxon>Pseudomonadota</taxon>
        <taxon>Gammaproteobacteria</taxon>
        <taxon>Chromatiales</taxon>
        <taxon>Chromatiaceae</taxon>
        <taxon>Thiocapsa</taxon>
    </lineage>
</organism>
<comment type="similarity">
    <text evidence="2">Belongs to the GtrA family.</text>
</comment>
<dbReference type="EMBL" id="AFWV01000002">
    <property type="protein sequence ID" value="EGV20011.1"/>
    <property type="molecule type" value="Genomic_DNA"/>
</dbReference>
<keyword evidence="4 6" id="KW-1133">Transmembrane helix</keyword>
<evidence type="ECO:0000256" key="1">
    <source>
        <dbReference type="ARBA" id="ARBA00004141"/>
    </source>
</evidence>
<evidence type="ECO:0000256" key="3">
    <source>
        <dbReference type="ARBA" id="ARBA00022692"/>
    </source>
</evidence>
<accession>F9U6Y5</accession>
<dbReference type="InterPro" id="IPR051401">
    <property type="entry name" value="GtrA_CellWall_Glycosyl"/>
</dbReference>
<dbReference type="Pfam" id="PF04138">
    <property type="entry name" value="GtrA_DPMS_TM"/>
    <property type="match status" value="1"/>
</dbReference>
<comment type="subcellular location">
    <subcellularLocation>
        <location evidence="1">Membrane</location>
        <topology evidence="1">Multi-pass membrane protein</topology>
    </subcellularLocation>
</comment>
<sequence>MVGVFNTVAGYFIIFSSMYFLRLTAEWANVIGYVVTVGGSYLLHRRYTFRSQNPKRREFVVFILIFLFAYAINLVSLSVLVHETDTNPYVAQVLAGAVYVSVSYSLNKLMVFRPRGNG</sequence>
<reference evidence="8 9" key="1">
    <citation type="submission" date="2011-06" db="EMBL/GenBank/DDBJ databases">
        <title>The draft genome of Thiocapsa marina 5811.</title>
        <authorList>
            <consortium name="US DOE Joint Genome Institute (JGI-PGF)"/>
            <person name="Lucas S."/>
            <person name="Han J."/>
            <person name="Cheng J.-F."/>
            <person name="Goodwin L."/>
            <person name="Pitluck S."/>
            <person name="Peters L."/>
            <person name="Land M.L."/>
            <person name="Hauser L."/>
            <person name="Vogl K."/>
            <person name="Liu Z."/>
            <person name="Imhoff J."/>
            <person name="Thiel V."/>
            <person name="Frigaard N.-U."/>
            <person name="Bryant D."/>
            <person name="Woyke T.J."/>
        </authorList>
    </citation>
    <scope>NUCLEOTIDE SEQUENCE [LARGE SCALE GENOMIC DNA]</scope>
    <source>
        <strain evidence="8 9">5811</strain>
    </source>
</reference>
<dbReference type="AlphaFoldDB" id="F9U6Y5"/>
<dbReference type="GO" id="GO:0005886">
    <property type="term" value="C:plasma membrane"/>
    <property type="evidence" value="ECO:0007669"/>
    <property type="project" value="TreeGrafter"/>
</dbReference>
<evidence type="ECO:0000313" key="8">
    <source>
        <dbReference type="EMBL" id="EGV20011.1"/>
    </source>
</evidence>
<evidence type="ECO:0000256" key="4">
    <source>
        <dbReference type="ARBA" id="ARBA00022989"/>
    </source>
</evidence>
<keyword evidence="5 6" id="KW-0472">Membrane</keyword>
<protein>
    <submittedName>
        <fullName evidence="8">GtrA family protein</fullName>
    </submittedName>
</protein>
<feature type="transmembrane region" description="Helical" evidence="6">
    <location>
        <begin position="27"/>
        <end position="47"/>
    </location>
</feature>
<dbReference type="GO" id="GO:0000271">
    <property type="term" value="P:polysaccharide biosynthetic process"/>
    <property type="evidence" value="ECO:0007669"/>
    <property type="project" value="InterPro"/>
</dbReference>
<feature type="domain" description="GtrA/DPMS transmembrane" evidence="7">
    <location>
        <begin position="1"/>
        <end position="112"/>
    </location>
</feature>